<reference evidence="1 2" key="1">
    <citation type="submission" date="2018-03" db="EMBL/GenBank/DDBJ databases">
        <title>Genomic Encyclopedia of Archaeal and Bacterial Type Strains, Phase II (KMG-II): from individual species to whole genera.</title>
        <authorList>
            <person name="Goeker M."/>
        </authorList>
    </citation>
    <scope>NUCLEOTIDE SEQUENCE [LARGE SCALE GENOMIC DNA]</scope>
    <source>
        <strain evidence="1 2">DSM 100346</strain>
    </source>
</reference>
<proteinExistence type="predicted"/>
<accession>A0A316BBI0</accession>
<sequence>MKNFLIMIVYLFNTSCSDSQQNHVYTPDEYKNNVHLPKDKYYKDSLSIINDLTTRLKKQDEIFYAYKAPVVDTTKSQILIDTILFDSTANKAIILTVVNFLDLNYYRKEINGKQGIANPRILFDGHAFFAQRRKNKWEYKIYYIHVGKYEKKAECLQRLREIYFHELKSLQEADYNRYNIDDKRIWQEPIWNQF</sequence>
<comment type="caution">
    <text evidence="1">The sequence shown here is derived from an EMBL/GenBank/DDBJ whole genome shotgun (WGS) entry which is preliminary data.</text>
</comment>
<organism evidence="1 2">
    <name type="scientific">Dyadobacter jejuensis</name>
    <dbReference type="NCBI Taxonomy" id="1082580"/>
    <lineage>
        <taxon>Bacteria</taxon>
        <taxon>Pseudomonadati</taxon>
        <taxon>Bacteroidota</taxon>
        <taxon>Cytophagia</taxon>
        <taxon>Cytophagales</taxon>
        <taxon>Spirosomataceae</taxon>
        <taxon>Dyadobacter</taxon>
    </lineage>
</organism>
<keyword evidence="2" id="KW-1185">Reference proteome</keyword>
<evidence type="ECO:0000313" key="1">
    <source>
        <dbReference type="EMBL" id="PWJ59907.1"/>
    </source>
</evidence>
<gene>
    <name evidence="1" type="ORF">CLV98_10181</name>
</gene>
<evidence type="ECO:0000313" key="2">
    <source>
        <dbReference type="Proteomes" id="UP000245880"/>
    </source>
</evidence>
<dbReference type="EMBL" id="QGDT01000001">
    <property type="protein sequence ID" value="PWJ59907.1"/>
    <property type="molecule type" value="Genomic_DNA"/>
</dbReference>
<dbReference type="Proteomes" id="UP000245880">
    <property type="component" value="Unassembled WGS sequence"/>
</dbReference>
<protein>
    <submittedName>
        <fullName evidence="1">Uncharacterized protein</fullName>
    </submittedName>
</protein>
<dbReference type="AlphaFoldDB" id="A0A316BBI0"/>
<name>A0A316BBI0_9BACT</name>